<keyword evidence="2" id="KW-1185">Reference proteome</keyword>
<gene>
    <name evidence="1" type="ORF">PXEA_LOCUS36601</name>
</gene>
<dbReference type="Proteomes" id="UP000784294">
    <property type="component" value="Unassembled WGS sequence"/>
</dbReference>
<sequence>MQPTSPHCRLDGAKHSIGAATYPPLPLSISCLDSTTNSGSHFEGVATTEARQGFPTGEPSGVDLSPNMVQGLALLQSIAAGGGFHPSLLPPTTVASGAAGSEEFSTSVTSKFSSMNQLDRPASQLVSEYASTAVGASLVGAVSPTLPRSRLM</sequence>
<evidence type="ECO:0000313" key="2">
    <source>
        <dbReference type="Proteomes" id="UP000784294"/>
    </source>
</evidence>
<comment type="caution">
    <text evidence="1">The sequence shown here is derived from an EMBL/GenBank/DDBJ whole genome shotgun (WGS) entry which is preliminary data.</text>
</comment>
<proteinExistence type="predicted"/>
<evidence type="ECO:0000313" key="1">
    <source>
        <dbReference type="EMBL" id="VEL43161.1"/>
    </source>
</evidence>
<accession>A0A448XRI8</accession>
<dbReference type="EMBL" id="CAAALY010279233">
    <property type="protein sequence ID" value="VEL43161.1"/>
    <property type="molecule type" value="Genomic_DNA"/>
</dbReference>
<reference evidence="1" key="1">
    <citation type="submission" date="2018-11" db="EMBL/GenBank/DDBJ databases">
        <authorList>
            <consortium name="Pathogen Informatics"/>
        </authorList>
    </citation>
    <scope>NUCLEOTIDE SEQUENCE</scope>
</reference>
<name>A0A448XRI8_9PLAT</name>
<dbReference type="AlphaFoldDB" id="A0A448XRI8"/>
<protein>
    <submittedName>
        <fullName evidence="1">Uncharacterized protein</fullName>
    </submittedName>
</protein>
<organism evidence="1 2">
    <name type="scientific">Protopolystoma xenopodis</name>
    <dbReference type="NCBI Taxonomy" id="117903"/>
    <lineage>
        <taxon>Eukaryota</taxon>
        <taxon>Metazoa</taxon>
        <taxon>Spiralia</taxon>
        <taxon>Lophotrochozoa</taxon>
        <taxon>Platyhelminthes</taxon>
        <taxon>Monogenea</taxon>
        <taxon>Polyopisthocotylea</taxon>
        <taxon>Polystomatidea</taxon>
        <taxon>Polystomatidae</taxon>
        <taxon>Protopolystoma</taxon>
    </lineage>
</organism>